<evidence type="ECO:0000313" key="1">
    <source>
        <dbReference type="EMBL" id="TKI06561.1"/>
    </source>
</evidence>
<accession>A0ABY2SLT5</accession>
<reference evidence="1 2" key="1">
    <citation type="submission" date="2019-04" db="EMBL/GenBank/DDBJ databases">
        <authorList>
            <person name="Li M."/>
            <person name="Gao C."/>
        </authorList>
    </citation>
    <scope>NUCLEOTIDE SEQUENCE [LARGE SCALE GENOMIC DNA]</scope>
    <source>
        <strain evidence="1 2">BGMRC 2031</strain>
    </source>
</reference>
<organism evidence="1 2">
    <name type="scientific">Martelella alba</name>
    <dbReference type="NCBI Taxonomy" id="2590451"/>
    <lineage>
        <taxon>Bacteria</taxon>
        <taxon>Pseudomonadati</taxon>
        <taxon>Pseudomonadota</taxon>
        <taxon>Alphaproteobacteria</taxon>
        <taxon>Hyphomicrobiales</taxon>
        <taxon>Aurantimonadaceae</taxon>
        <taxon>Martelella</taxon>
    </lineage>
</organism>
<dbReference type="EMBL" id="SZPQ01000011">
    <property type="protein sequence ID" value="TKI06561.1"/>
    <property type="molecule type" value="Genomic_DNA"/>
</dbReference>
<dbReference type="RefSeq" id="WP_136990001.1">
    <property type="nucleotide sequence ID" value="NZ_SZPQ01000011.1"/>
</dbReference>
<proteinExistence type="predicted"/>
<dbReference type="Proteomes" id="UP000305202">
    <property type="component" value="Unassembled WGS sequence"/>
</dbReference>
<dbReference type="Gene3D" id="3.80.10.10">
    <property type="entry name" value="Ribonuclease Inhibitor"/>
    <property type="match status" value="1"/>
</dbReference>
<protein>
    <submittedName>
        <fullName evidence="1">Uncharacterized protein</fullName>
    </submittedName>
</protein>
<name>A0ABY2SLT5_9HYPH</name>
<dbReference type="InterPro" id="IPR032675">
    <property type="entry name" value="LRR_dom_sf"/>
</dbReference>
<evidence type="ECO:0000313" key="2">
    <source>
        <dbReference type="Proteomes" id="UP000305202"/>
    </source>
</evidence>
<gene>
    <name evidence="1" type="ORF">FCN80_09945</name>
</gene>
<sequence length="127" mass="13969">MIEDLDLKNTPIKTLPKDLQVGGNLFLENSQIYALPDNMGIDGGLDLENTPIAQLPSNLFVGDYLNIQGTNITSLPKDLYVGQNLLMDTDKIARDAAFQSIMARGVIWPRPERYGDARAESGDGIVY</sequence>
<keyword evidence="2" id="KW-1185">Reference proteome</keyword>
<comment type="caution">
    <text evidence="1">The sequence shown here is derived from an EMBL/GenBank/DDBJ whole genome shotgun (WGS) entry which is preliminary data.</text>
</comment>